<gene>
    <name evidence="11" type="ORF">DXT76_04860</name>
</gene>
<comment type="similarity">
    <text evidence="5">Belongs to the methyl-accepting chemotaxis (MCP) protein family.</text>
</comment>
<evidence type="ECO:0000259" key="9">
    <source>
        <dbReference type="PROSITE" id="PS50111"/>
    </source>
</evidence>
<dbReference type="Proteomes" id="UP000257032">
    <property type="component" value="Unassembled WGS sequence"/>
</dbReference>
<dbReference type="SUPFAM" id="SSF58104">
    <property type="entry name" value="Methyl-accepting chemotaxis protein (MCP) signaling domain"/>
    <property type="match status" value="1"/>
</dbReference>
<name>A0A3D8VS01_9BACI</name>
<dbReference type="PROSITE" id="PS50111">
    <property type="entry name" value="CHEMOTAXIS_TRANSDUC_2"/>
    <property type="match status" value="1"/>
</dbReference>
<dbReference type="GO" id="GO:0007165">
    <property type="term" value="P:signal transduction"/>
    <property type="evidence" value="ECO:0007669"/>
    <property type="project" value="UniProtKB-KW"/>
</dbReference>
<accession>A0A3D8VS01</accession>
<keyword evidence="2" id="KW-1003">Cell membrane</keyword>
<dbReference type="AlphaFoldDB" id="A0A3D8VS01"/>
<evidence type="ECO:0000256" key="2">
    <source>
        <dbReference type="ARBA" id="ARBA00022475"/>
    </source>
</evidence>
<dbReference type="PANTHER" id="PTHR32089">
    <property type="entry name" value="METHYL-ACCEPTING CHEMOTAXIS PROTEIN MCPB"/>
    <property type="match status" value="1"/>
</dbReference>
<evidence type="ECO:0000313" key="12">
    <source>
        <dbReference type="Proteomes" id="UP000257032"/>
    </source>
</evidence>
<comment type="caution">
    <text evidence="11">The sequence shown here is derived from an EMBL/GenBank/DDBJ whole genome shotgun (WGS) entry which is preliminary data.</text>
</comment>
<dbReference type="InterPro" id="IPR003660">
    <property type="entry name" value="HAMP_dom"/>
</dbReference>
<evidence type="ECO:0000259" key="10">
    <source>
        <dbReference type="PROSITE" id="PS50885"/>
    </source>
</evidence>
<keyword evidence="4 6" id="KW-0807">Transducer</keyword>
<dbReference type="SMART" id="SM00283">
    <property type="entry name" value="MA"/>
    <property type="match status" value="1"/>
</dbReference>
<dbReference type="GO" id="GO:0005886">
    <property type="term" value="C:plasma membrane"/>
    <property type="evidence" value="ECO:0007669"/>
    <property type="project" value="UniProtKB-SubCell"/>
</dbReference>
<keyword evidence="8" id="KW-1133">Transmembrane helix</keyword>
<feature type="domain" description="HAMP" evidence="10">
    <location>
        <begin position="207"/>
        <end position="260"/>
    </location>
</feature>
<evidence type="ECO:0000256" key="7">
    <source>
        <dbReference type="SAM" id="MobiDB-lite"/>
    </source>
</evidence>
<evidence type="ECO:0000256" key="3">
    <source>
        <dbReference type="ARBA" id="ARBA00023136"/>
    </source>
</evidence>
<comment type="subcellular location">
    <subcellularLocation>
        <location evidence="1">Cell membrane</location>
    </subcellularLocation>
</comment>
<evidence type="ECO:0000256" key="4">
    <source>
        <dbReference type="ARBA" id="ARBA00023224"/>
    </source>
</evidence>
<dbReference type="Gene3D" id="6.10.340.10">
    <property type="match status" value="1"/>
</dbReference>
<feature type="transmembrane region" description="Helical" evidence="8">
    <location>
        <begin position="183"/>
        <end position="206"/>
    </location>
</feature>
<dbReference type="Gene3D" id="1.10.287.950">
    <property type="entry name" value="Methyl-accepting chemotaxis protein"/>
    <property type="match status" value="1"/>
</dbReference>
<feature type="region of interest" description="Disordered" evidence="7">
    <location>
        <begin position="569"/>
        <end position="594"/>
    </location>
</feature>
<evidence type="ECO:0000256" key="5">
    <source>
        <dbReference type="ARBA" id="ARBA00029447"/>
    </source>
</evidence>
<dbReference type="RefSeq" id="WP_115893547.1">
    <property type="nucleotide sequence ID" value="NZ_QTLC01000023.1"/>
</dbReference>
<dbReference type="PROSITE" id="PS50885">
    <property type="entry name" value="HAMP"/>
    <property type="match status" value="1"/>
</dbReference>
<sequence>MKKRIRLKPVTLKVLWSQINLQIRLTAIVCALVLISVSMIGFFSYMKAKENQMDLVQDRLERELLMAQDVAEQLMYAFVGDQEEFTKRMEGYSNAQQAQIQQDGLSSEAYLINNEGIYSYPTMDEAPLPEPLAKELLNKENGTETVQLDGKGFVLSYAPVQELQGIYVLGVPERDFMSGVRQMAMYTLILGLITIIAIGIIVYLVVGKIVHPVKQMQRVMKQARNGVLSEASSINTSLPEIQSLRKSYEELIHKIAEILSSLQGAVVQLEKGGEQMDDSSRELKLVHQDLSRSVNQVQEESNQTSEYMDSQKEVFDELNRVFGQIHQTLENLFGEQERMNEAVQVGNGGVEQVEQSFHSLRKEIQEMTSKIESFQNYMLNIQDSGTKIQNIAEQTRMLALNASIEAARAGQHGEGFAVVAQEVRRLADRSRTAAVDIDQRMKDVMSLGGDLSTQFDRMEREIQERQLQMDISKDAFRNLSEGMSTFNLQLESTKYQLKEGKEVMPRMENVIEGMKEVTSNQARSTGELVETSNRQQITMQTFDAFTTDLIGLTQELSLIIASNQFEKEEFKEEQSQGDVKEEYKDTSTINEKAS</sequence>
<dbReference type="EMBL" id="QTLC01000023">
    <property type="protein sequence ID" value="RDY72023.1"/>
    <property type="molecule type" value="Genomic_DNA"/>
</dbReference>
<evidence type="ECO:0000313" key="11">
    <source>
        <dbReference type="EMBL" id="RDY72023.1"/>
    </source>
</evidence>
<evidence type="ECO:0000256" key="1">
    <source>
        <dbReference type="ARBA" id="ARBA00004236"/>
    </source>
</evidence>
<feature type="domain" description="Methyl-accepting transducer" evidence="9">
    <location>
        <begin position="279"/>
        <end position="536"/>
    </location>
</feature>
<keyword evidence="8" id="KW-0812">Transmembrane</keyword>
<dbReference type="InterPro" id="IPR004089">
    <property type="entry name" value="MCPsignal_dom"/>
</dbReference>
<keyword evidence="3 8" id="KW-0472">Membrane</keyword>
<feature type="compositionally biased region" description="Basic and acidic residues" evidence="7">
    <location>
        <begin position="569"/>
        <end position="585"/>
    </location>
</feature>
<proteinExistence type="inferred from homology"/>
<organism evidence="11 12">
    <name type="scientific">Halobacillus trueperi</name>
    <dbReference type="NCBI Taxonomy" id="156205"/>
    <lineage>
        <taxon>Bacteria</taxon>
        <taxon>Bacillati</taxon>
        <taxon>Bacillota</taxon>
        <taxon>Bacilli</taxon>
        <taxon>Bacillales</taxon>
        <taxon>Bacillaceae</taxon>
        <taxon>Halobacillus</taxon>
    </lineage>
</organism>
<feature type="transmembrane region" description="Helical" evidence="8">
    <location>
        <begin position="21"/>
        <end position="45"/>
    </location>
</feature>
<evidence type="ECO:0000256" key="6">
    <source>
        <dbReference type="PROSITE-ProRule" id="PRU00284"/>
    </source>
</evidence>
<evidence type="ECO:0000256" key="8">
    <source>
        <dbReference type="SAM" id="Phobius"/>
    </source>
</evidence>
<protein>
    <submittedName>
        <fullName evidence="11">Methyl-accepting chemotaxis protein</fullName>
    </submittedName>
</protein>
<dbReference type="PANTHER" id="PTHR32089:SF112">
    <property type="entry name" value="LYSOZYME-LIKE PROTEIN-RELATED"/>
    <property type="match status" value="1"/>
</dbReference>
<reference evidence="11 12" key="1">
    <citation type="submission" date="2018-08" db="EMBL/GenBank/DDBJ databases">
        <title>Genome sequence of strict halophilic Halobacillus trueperi SS1 isolated from Lunsu, a salty water body of North West Himalayas.</title>
        <authorList>
            <person name="Gupta S."/>
            <person name="Sharma P."/>
            <person name="Dev K."/>
            <person name="Baumler D."/>
            <person name="Sourirajan A."/>
        </authorList>
    </citation>
    <scope>NUCLEOTIDE SEQUENCE [LARGE SCALE GENOMIC DNA]</scope>
    <source>
        <strain evidence="11 12">SS1</strain>
    </source>
</reference>
<dbReference type="Pfam" id="PF00015">
    <property type="entry name" value="MCPsignal"/>
    <property type="match status" value="1"/>
</dbReference>